<dbReference type="RefSeq" id="WP_214421354.1">
    <property type="nucleotide sequence ID" value="NZ_CP075546.1"/>
</dbReference>
<dbReference type="GO" id="GO:0019856">
    <property type="term" value="P:pyrimidine nucleobase biosynthetic process"/>
    <property type="evidence" value="ECO:0007669"/>
    <property type="project" value="TreeGrafter"/>
</dbReference>
<keyword evidence="2 4" id="KW-0238">DNA-binding</keyword>
<name>A0A8E7B4X1_9EURY</name>
<keyword evidence="6" id="KW-0328">Glycosyltransferase</keyword>
<evidence type="ECO:0000256" key="4">
    <source>
        <dbReference type="HAMAP-Rule" id="MF_01214"/>
    </source>
</evidence>
<dbReference type="Proteomes" id="UP000680656">
    <property type="component" value="Chromosome"/>
</dbReference>
<dbReference type="InterPro" id="IPR029057">
    <property type="entry name" value="PRTase-like"/>
</dbReference>
<dbReference type="GeneID" id="65565172"/>
<dbReference type="InterPro" id="IPR022854">
    <property type="entry name" value="GfcR-like"/>
</dbReference>
<comment type="domain">
    <text evidence="4">Contains an N-terminal DNA-binding winged helix-turn-helix domain and a C-terminal regulatory domain (or effector binding domain) resembling phosphoribosyltransferase (PRT) domain.</text>
</comment>
<dbReference type="PANTHER" id="PTHR19278">
    <property type="entry name" value="OROTATE PHOSPHORIBOSYLTRANSFERASE"/>
    <property type="match status" value="1"/>
</dbReference>
<sequence>MSTLDELIQKARLLRSEGHSPGQIADELSLSMETVTWLLTQEKGAVTPKDVHIDWTAVSGESQLLYDSAMMLLSRFKLKNPGEPAPNVYVGIAISGIPLATLMAVSDEVRIGIYHPAKHAGGDEPIGSMSGNFGIRAGERIVVVDDVITSGNTLQEVIGYIKRHGAVPVACCVLFDKRGIREIDGVPVYSLFKVSRID</sequence>
<accession>A0A8E7B4X1</accession>
<organism evidence="6 7">
    <name type="scientific">Methanospirillum purgamenti</name>
    <dbReference type="NCBI Taxonomy" id="2834276"/>
    <lineage>
        <taxon>Archaea</taxon>
        <taxon>Methanobacteriati</taxon>
        <taxon>Methanobacteriota</taxon>
        <taxon>Stenosarchaea group</taxon>
        <taxon>Methanomicrobia</taxon>
        <taxon>Methanomicrobiales</taxon>
        <taxon>Methanospirillaceae</taxon>
        <taxon>Methanospirillum</taxon>
    </lineage>
</organism>
<dbReference type="EMBL" id="CP075546">
    <property type="protein sequence ID" value="QVV90588.1"/>
    <property type="molecule type" value="Genomic_DNA"/>
</dbReference>
<evidence type="ECO:0000256" key="1">
    <source>
        <dbReference type="ARBA" id="ARBA00023015"/>
    </source>
</evidence>
<dbReference type="GO" id="GO:0010468">
    <property type="term" value="P:regulation of gene expression"/>
    <property type="evidence" value="ECO:0007669"/>
    <property type="project" value="UniProtKB-UniRule"/>
</dbReference>
<keyword evidence="7" id="KW-1185">Reference proteome</keyword>
<keyword evidence="3 4" id="KW-0804">Transcription</keyword>
<dbReference type="CDD" id="cd06223">
    <property type="entry name" value="PRTases_typeI"/>
    <property type="match status" value="1"/>
</dbReference>
<dbReference type="PANTHER" id="PTHR19278:SF41">
    <property type="entry name" value="PYRE-LIKE PROTEIN"/>
    <property type="match status" value="1"/>
</dbReference>
<dbReference type="InterPro" id="IPR000836">
    <property type="entry name" value="PRTase_dom"/>
</dbReference>
<evidence type="ECO:0000256" key="2">
    <source>
        <dbReference type="ARBA" id="ARBA00023125"/>
    </source>
</evidence>
<dbReference type="GO" id="GO:0004588">
    <property type="term" value="F:orotate phosphoribosyltransferase activity"/>
    <property type="evidence" value="ECO:0007669"/>
    <property type="project" value="TreeGrafter"/>
</dbReference>
<gene>
    <name evidence="4" type="primary">gfcR</name>
    <name evidence="6" type="ORF">KHC33_08825</name>
</gene>
<dbReference type="NCBIfam" id="NF002620">
    <property type="entry name" value="PRK02277.1"/>
    <property type="match status" value="1"/>
</dbReference>
<proteinExistence type="inferred from homology"/>
<dbReference type="SUPFAM" id="SSF53271">
    <property type="entry name" value="PRTase-like"/>
    <property type="match status" value="1"/>
</dbReference>
<reference evidence="6 7" key="1">
    <citation type="submission" date="2021-05" db="EMBL/GenBank/DDBJ databases">
        <title>A novel Methanospirillum isolate from a pyrite-forming mixed culture.</title>
        <authorList>
            <person name="Bunk B."/>
            <person name="Sproer C."/>
            <person name="Spring S."/>
            <person name="Pester M."/>
        </authorList>
    </citation>
    <scope>NUCLEOTIDE SEQUENCE [LARGE SCALE GENOMIC DNA]</scope>
    <source>
        <strain evidence="6 7">J.3.6.1-F.2.7.3</strain>
    </source>
</reference>
<evidence type="ECO:0000313" key="6">
    <source>
        <dbReference type="EMBL" id="QVV90588.1"/>
    </source>
</evidence>
<feature type="domain" description="Phosphoribosyltransferase" evidence="5">
    <location>
        <begin position="88"/>
        <end position="193"/>
    </location>
</feature>
<dbReference type="Pfam" id="PF00156">
    <property type="entry name" value="Pribosyltran"/>
    <property type="match status" value="1"/>
</dbReference>
<dbReference type="Gene3D" id="3.40.50.2020">
    <property type="match status" value="1"/>
</dbReference>
<dbReference type="GO" id="GO:0003677">
    <property type="term" value="F:DNA binding"/>
    <property type="evidence" value="ECO:0007669"/>
    <property type="project" value="UniProtKB-UniRule"/>
</dbReference>
<keyword evidence="1 4" id="KW-0805">Transcription regulation</keyword>
<evidence type="ECO:0000313" key="7">
    <source>
        <dbReference type="Proteomes" id="UP000680656"/>
    </source>
</evidence>
<dbReference type="GO" id="GO:0006222">
    <property type="term" value="P:UMP biosynthetic process"/>
    <property type="evidence" value="ECO:0007669"/>
    <property type="project" value="TreeGrafter"/>
</dbReference>
<protein>
    <recommendedName>
        <fullName evidence="4">Transcriptional regulator GfcR</fullName>
    </recommendedName>
</protein>
<comment type="similarity">
    <text evidence="4">Belongs to the purine/pyrimidine phosphoribosyltransferase family. GfcR subfamily.</text>
</comment>
<dbReference type="KEGG" id="mrtj:KHC33_08825"/>
<evidence type="ECO:0000256" key="3">
    <source>
        <dbReference type="ARBA" id="ARBA00023163"/>
    </source>
</evidence>
<evidence type="ECO:0000259" key="5">
    <source>
        <dbReference type="Pfam" id="PF00156"/>
    </source>
</evidence>
<dbReference type="AlphaFoldDB" id="A0A8E7B4X1"/>
<keyword evidence="6" id="KW-0808">Transferase</keyword>
<dbReference type="HAMAP" id="MF_01214">
    <property type="entry name" value="GfcR"/>
    <property type="match status" value="1"/>
</dbReference>